<name>A0A0V8A129_9CYAN</name>
<sequence length="101" mass="10710">MIINDLDFLGIVEEKNQIFGGMFAKAQAIATTSPYSSFAIASGVAFGDLSSTNVQTSTINYKTNLFSGGFAFADASAAAITNNTVHLASSTSISYFFRFNL</sequence>
<protein>
    <submittedName>
        <fullName evidence="1">Uncharacterized protein</fullName>
    </submittedName>
</protein>
<reference evidence="1 2" key="1">
    <citation type="journal article" date="2015" name="Genome Announc.">
        <title>Draft Genome of the Euendolithic (true boring) Cyanobacterium Mastigocoleus testarum strain BC008.</title>
        <authorList>
            <person name="Guida B.S."/>
            <person name="Garcia-Pichel F."/>
        </authorList>
    </citation>
    <scope>NUCLEOTIDE SEQUENCE [LARGE SCALE GENOMIC DNA]</scope>
    <source>
        <strain evidence="1 2">BC008</strain>
    </source>
</reference>
<organism evidence="1 2">
    <name type="scientific">Mastigocoleus testarum BC008</name>
    <dbReference type="NCBI Taxonomy" id="371196"/>
    <lineage>
        <taxon>Bacteria</taxon>
        <taxon>Bacillati</taxon>
        <taxon>Cyanobacteriota</taxon>
        <taxon>Cyanophyceae</taxon>
        <taxon>Nostocales</taxon>
        <taxon>Hapalosiphonaceae</taxon>
        <taxon>Mastigocoleus</taxon>
    </lineage>
</organism>
<accession>A0A0V8A129</accession>
<comment type="caution">
    <text evidence="1">The sequence shown here is derived from an EMBL/GenBank/DDBJ whole genome shotgun (WGS) entry which is preliminary data.</text>
</comment>
<evidence type="ECO:0000313" key="1">
    <source>
        <dbReference type="EMBL" id="KST70335.1"/>
    </source>
</evidence>
<dbReference type="AlphaFoldDB" id="A0A0V8A129"/>
<dbReference type="Proteomes" id="UP000053372">
    <property type="component" value="Unassembled WGS sequence"/>
</dbReference>
<dbReference type="RefSeq" id="WP_027844281.1">
    <property type="nucleotide sequence ID" value="NZ_LMTZ01000001.1"/>
</dbReference>
<dbReference type="EMBL" id="LMTZ01000001">
    <property type="protein sequence ID" value="KST70335.1"/>
    <property type="molecule type" value="Genomic_DNA"/>
</dbReference>
<evidence type="ECO:0000313" key="2">
    <source>
        <dbReference type="Proteomes" id="UP000053372"/>
    </source>
</evidence>
<proteinExistence type="predicted"/>
<gene>
    <name evidence="1" type="ORF">BC008_44870</name>
</gene>
<keyword evidence="2" id="KW-1185">Reference proteome</keyword>